<reference evidence="2" key="1">
    <citation type="submission" date="2011-07" db="EMBL/GenBank/DDBJ databases">
        <title>Complete genome sequence of Acetobacterium woodii.</title>
        <authorList>
            <person name="Poehlein A."/>
            <person name="Schmidt S."/>
            <person name="Kaster A.-K."/>
            <person name="Goenrich M."/>
            <person name="Vollmers J."/>
            <person name="Thuermer A."/>
            <person name="Gottschalk G."/>
            <person name="Thauer R.K."/>
            <person name="Daniel R."/>
            <person name="Mueller V."/>
        </authorList>
    </citation>
    <scope>NUCLEOTIDE SEQUENCE [LARGE SCALE GENOMIC DNA]</scope>
    <source>
        <strain evidence="2">ATCC 29683 / DSM 1030 / JCM 2381 / KCTC 1655 / WB1</strain>
    </source>
</reference>
<evidence type="ECO:0008006" key="3">
    <source>
        <dbReference type="Google" id="ProtNLM"/>
    </source>
</evidence>
<dbReference type="Proteomes" id="UP000007177">
    <property type="component" value="Chromosome"/>
</dbReference>
<sequence>MRRLVFESLKTFNTKTRIHSYYNYISPDKYKKLFAEIKNEKIGIVG</sequence>
<reference evidence="1 2" key="2">
    <citation type="journal article" date="2012" name="PLoS ONE">
        <title>An ancient pathway combining carbon dioxide fixation with the generation and utilization of a sodium ion gradient for ATP synthesis.</title>
        <authorList>
            <person name="Poehlein A."/>
            <person name="Schmidt S."/>
            <person name="Kaster A.K."/>
            <person name="Goenrich M."/>
            <person name="Vollmers J."/>
            <person name="Thurmer A."/>
            <person name="Bertsch J."/>
            <person name="Schuchmann K."/>
            <person name="Voigt B."/>
            <person name="Hecker M."/>
            <person name="Daniel R."/>
            <person name="Thauer R.K."/>
            <person name="Gottschalk G."/>
            <person name="Muller V."/>
        </authorList>
    </citation>
    <scope>NUCLEOTIDE SEQUENCE [LARGE SCALE GENOMIC DNA]</scope>
    <source>
        <strain evidence="2">ATCC 29683 / DSM 1030 / JCM 2381 / KCTC 1655 / WB1</strain>
    </source>
</reference>
<proteinExistence type="predicted"/>
<keyword evidence="2" id="KW-1185">Reference proteome</keyword>
<name>H6LJP4_ACEWD</name>
<dbReference type="EMBL" id="CP002987">
    <property type="protein sequence ID" value="AFA47445.1"/>
    <property type="molecule type" value="Genomic_DNA"/>
</dbReference>
<dbReference type="KEGG" id="awo:Awo_c06510"/>
<dbReference type="HOGENOM" id="CLU_3178879_0_0_9"/>
<accession>H6LJP4</accession>
<gene>
    <name evidence="1" type="ordered locus">Awo_c06510</name>
</gene>
<evidence type="ECO:0000313" key="2">
    <source>
        <dbReference type="Proteomes" id="UP000007177"/>
    </source>
</evidence>
<organism evidence="1 2">
    <name type="scientific">Acetobacterium woodii (strain ATCC 29683 / DSM 1030 / JCM 2381 / KCTC 1655 / WB1)</name>
    <dbReference type="NCBI Taxonomy" id="931626"/>
    <lineage>
        <taxon>Bacteria</taxon>
        <taxon>Bacillati</taxon>
        <taxon>Bacillota</taxon>
        <taxon>Clostridia</taxon>
        <taxon>Eubacteriales</taxon>
        <taxon>Eubacteriaceae</taxon>
        <taxon>Acetobacterium</taxon>
    </lineage>
</organism>
<dbReference type="AlphaFoldDB" id="H6LJP4"/>
<evidence type="ECO:0000313" key="1">
    <source>
        <dbReference type="EMBL" id="AFA47445.1"/>
    </source>
</evidence>
<protein>
    <recommendedName>
        <fullName evidence="3">Transposase</fullName>
    </recommendedName>
</protein>